<dbReference type="InterPro" id="IPR053173">
    <property type="entry name" value="SAM-binding_MTase"/>
</dbReference>
<dbReference type="PANTHER" id="PTHR45128">
    <property type="entry name" value="METHYLTRANSFERASE TYPE 11"/>
    <property type="match status" value="1"/>
</dbReference>
<dbReference type="EMBL" id="NXGX01000005">
    <property type="protein sequence ID" value="PKR57847.1"/>
    <property type="molecule type" value="Genomic_DNA"/>
</dbReference>
<dbReference type="SUPFAM" id="SSF53335">
    <property type="entry name" value="S-adenosyl-L-methionine-dependent methyltransferases"/>
    <property type="match status" value="1"/>
</dbReference>
<protein>
    <recommendedName>
        <fullName evidence="1">Methyltransferase type 12 domain-containing protein</fullName>
    </recommendedName>
</protein>
<organism evidence="2 3">
    <name type="scientific">Thalassospira lohafexi</name>
    <dbReference type="NCBI Taxonomy" id="744227"/>
    <lineage>
        <taxon>Bacteria</taxon>
        <taxon>Pseudomonadati</taxon>
        <taxon>Pseudomonadota</taxon>
        <taxon>Alphaproteobacteria</taxon>
        <taxon>Rhodospirillales</taxon>
        <taxon>Thalassospiraceae</taxon>
        <taxon>Thalassospira</taxon>
    </lineage>
</organism>
<reference evidence="2 3" key="1">
    <citation type="submission" date="2017-09" db="EMBL/GenBank/DDBJ databases">
        <title>Biodiversity and function of Thalassospira species in the particle-attached aromatic-hydrocarbon-degrading consortia from the surface seawater of the China South Sea.</title>
        <authorList>
            <person name="Dong C."/>
            <person name="Lai Q."/>
            <person name="Shao Z."/>
        </authorList>
    </citation>
    <scope>NUCLEOTIDE SEQUENCE [LARGE SCALE GENOMIC DNA]</scope>
    <source>
        <strain evidence="2 3">139Z-12</strain>
    </source>
</reference>
<evidence type="ECO:0000313" key="2">
    <source>
        <dbReference type="EMBL" id="PKR57847.1"/>
    </source>
</evidence>
<dbReference type="InterPro" id="IPR029063">
    <property type="entry name" value="SAM-dependent_MTases_sf"/>
</dbReference>
<dbReference type="InterPro" id="IPR013217">
    <property type="entry name" value="Methyltransf_12"/>
</dbReference>
<proteinExistence type="predicted"/>
<keyword evidence="3" id="KW-1185">Reference proteome</keyword>
<dbReference type="Pfam" id="PF08242">
    <property type="entry name" value="Methyltransf_12"/>
    <property type="match status" value="1"/>
</dbReference>
<comment type="caution">
    <text evidence="2">The sequence shown here is derived from an EMBL/GenBank/DDBJ whole genome shotgun (WGS) entry which is preliminary data.</text>
</comment>
<evidence type="ECO:0000313" key="3">
    <source>
        <dbReference type="Proteomes" id="UP000233332"/>
    </source>
</evidence>
<dbReference type="PANTHER" id="PTHR45128:SF1">
    <property type="entry name" value="S-ADENOSYLMETHIONINE-DEPENDENT METHYLTRANSFERASE RV2258C"/>
    <property type="match status" value="1"/>
</dbReference>
<dbReference type="AlphaFoldDB" id="A0A2N3L576"/>
<dbReference type="Proteomes" id="UP000233332">
    <property type="component" value="Unassembled WGS sequence"/>
</dbReference>
<evidence type="ECO:0000259" key="1">
    <source>
        <dbReference type="Pfam" id="PF08242"/>
    </source>
</evidence>
<sequence length="455" mass="49905">MKVKVAMSQKVRELYEQYPYPLRDPQQEKDRLLMPPMDSLSRINHYGFAGRKVIDNNFRALVAGGGTGDAMIWLAEQLRDAGGTVTYLEPSLASTKVARARAEARGLENVTYVNATISDFAASKPDGFDYINCAGVLHHLEDPEEGLRDLTMVLKPDGVMGVMVYGEHGRLAVTEWRKMVAPLLPEKDLGAQLSMTRALLADLPEDNMLLKMGGGPGFIKGLLENDPEIVDLLLHPVECAYDVHGVYDFAASAGLKVAAFTGFFGFGGTGKAHYAIENLVRDQRTLRELATKPLRDQQAFCERFSGAMPLHAFYLTKAKAEDADDAQGAGGVLPDADLAPYFFVRPNETFFDDLIALSGQPVLIEDGSGNAIDLTGGPDLAKLLSVFDGTRTVEQLIAVLRDEILDRQPIDMNQIAANTLGAVWALFNKFDWMLAALPNGWQQADQQRTLSVRKL</sequence>
<name>A0A2N3L576_9PROT</name>
<dbReference type="CDD" id="cd02440">
    <property type="entry name" value="AdoMet_MTases"/>
    <property type="match status" value="1"/>
</dbReference>
<accession>A0A2N3L576</accession>
<feature type="domain" description="Methyltransferase type 12" evidence="1">
    <location>
        <begin position="63"/>
        <end position="159"/>
    </location>
</feature>
<gene>
    <name evidence="2" type="ORF">COO92_13850</name>
</gene>
<dbReference type="Gene3D" id="3.40.50.150">
    <property type="entry name" value="Vaccinia Virus protein VP39"/>
    <property type="match status" value="1"/>
</dbReference>